<evidence type="ECO:0000313" key="8">
    <source>
        <dbReference type="Proteomes" id="UP000631114"/>
    </source>
</evidence>
<dbReference type="Pfam" id="PF04434">
    <property type="entry name" value="SWIM"/>
    <property type="match status" value="1"/>
</dbReference>
<accession>A0A835LVN8</accession>
<organism evidence="7 8">
    <name type="scientific">Coptis chinensis</name>
    <dbReference type="NCBI Taxonomy" id="261450"/>
    <lineage>
        <taxon>Eukaryota</taxon>
        <taxon>Viridiplantae</taxon>
        <taxon>Streptophyta</taxon>
        <taxon>Embryophyta</taxon>
        <taxon>Tracheophyta</taxon>
        <taxon>Spermatophyta</taxon>
        <taxon>Magnoliopsida</taxon>
        <taxon>Ranunculales</taxon>
        <taxon>Ranunculaceae</taxon>
        <taxon>Coptidoideae</taxon>
        <taxon>Coptis</taxon>
    </lineage>
</organism>
<dbReference type="GO" id="GO:0008270">
    <property type="term" value="F:zinc ion binding"/>
    <property type="evidence" value="ECO:0007669"/>
    <property type="project" value="UniProtKB-KW"/>
</dbReference>
<feature type="region of interest" description="Disordered" evidence="5">
    <location>
        <begin position="105"/>
        <end position="148"/>
    </location>
</feature>
<dbReference type="SMART" id="SM00575">
    <property type="entry name" value="ZnF_PMZ"/>
    <property type="match status" value="1"/>
</dbReference>
<reference evidence="7 8" key="1">
    <citation type="submission" date="2020-10" db="EMBL/GenBank/DDBJ databases">
        <title>The Coptis chinensis genome and diversification of protoberbering-type alkaloids.</title>
        <authorList>
            <person name="Wang B."/>
            <person name="Shu S."/>
            <person name="Song C."/>
            <person name="Liu Y."/>
        </authorList>
    </citation>
    <scope>NUCLEOTIDE SEQUENCE [LARGE SCALE GENOMIC DNA]</scope>
    <source>
        <strain evidence="7">HL-2020</strain>
        <tissue evidence="7">Leaf</tissue>
    </source>
</reference>
<proteinExistence type="predicted"/>
<dbReference type="OrthoDB" id="687700at2759"/>
<sequence>MKMMLNQLWKQVMNHWMKDLKMIKGGEIGFESQSEDGDGVEATVVDQQVVGSSQACVEEVLSQFNDLFESGEAFEHDIEHGNDENDSSDDENDRQFEVVARFGPCSQDTFNLGDPESDKEDEDWDPVDVHSSQTSEGSLVSDNEEEDTEMNNFVISTRNCYVEEDTERTDDPEATVSKKNLKLKINMEWRHIGECRQSIKDMAVSNRFSFKHKKNDKERAHLTFAPVDLFNKIYHEYGVHISYWTAWRARIMLLEKMHDEFVGFFVAYNASLDGFVKGYRPIIGLDGCFLKGKDENKFTWNKMLSLLKPHLNKHPAGHLTFISDRQKGLINGVATNIPCDITGDGLSEGDLVPAIQGVIEKLEAKYHRYKISGVAPNEFLATNTKNGKTFLVHITDMTCECIVWQMTGIPCVHAIVVIKPRRPKNESWAKYCSHYYTVESFRATYAGYIYLIANKEHWDKIVI</sequence>
<feature type="compositionally biased region" description="Polar residues" evidence="5">
    <location>
        <begin position="130"/>
        <end position="141"/>
    </location>
</feature>
<comment type="caution">
    <text evidence="7">The sequence shown here is derived from an EMBL/GenBank/DDBJ whole genome shotgun (WGS) entry which is preliminary data.</text>
</comment>
<keyword evidence="3" id="KW-0862">Zinc</keyword>
<evidence type="ECO:0000256" key="2">
    <source>
        <dbReference type="ARBA" id="ARBA00022771"/>
    </source>
</evidence>
<evidence type="ECO:0000256" key="5">
    <source>
        <dbReference type="SAM" id="MobiDB-lite"/>
    </source>
</evidence>
<dbReference type="InterPro" id="IPR007527">
    <property type="entry name" value="Znf_SWIM"/>
</dbReference>
<feature type="compositionally biased region" description="Acidic residues" evidence="5">
    <location>
        <begin position="115"/>
        <end position="126"/>
    </location>
</feature>
<dbReference type="AlphaFoldDB" id="A0A835LVN8"/>
<dbReference type="Proteomes" id="UP000631114">
    <property type="component" value="Unassembled WGS sequence"/>
</dbReference>
<dbReference type="InterPro" id="IPR006564">
    <property type="entry name" value="Znf_PMZ"/>
</dbReference>
<dbReference type="PROSITE" id="PS50966">
    <property type="entry name" value="ZF_SWIM"/>
    <property type="match status" value="1"/>
</dbReference>
<protein>
    <recommendedName>
        <fullName evidence="6">SWIM-type domain-containing protein</fullName>
    </recommendedName>
</protein>
<dbReference type="EMBL" id="JADFTS010000005">
    <property type="protein sequence ID" value="KAF9604974.1"/>
    <property type="molecule type" value="Genomic_DNA"/>
</dbReference>
<evidence type="ECO:0000256" key="4">
    <source>
        <dbReference type="PROSITE-ProRule" id="PRU00325"/>
    </source>
</evidence>
<evidence type="ECO:0000256" key="1">
    <source>
        <dbReference type="ARBA" id="ARBA00022723"/>
    </source>
</evidence>
<dbReference type="PANTHER" id="PTHR31973:SF187">
    <property type="entry name" value="MUTATOR TRANSPOSASE MUDRA PROTEIN"/>
    <property type="match status" value="1"/>
</dbReference>
<gene>
    <name evidence="7" type="ORF">IFM89_011667</name>
</gene>
<name>A0A835LVN8_9MAGN</name>
<evidence type="ECO:0000256" key="3">
    <source>
        <dbReference type="ARBA" id="ARBA00022833"/>
    </source>
</evidence>
<keyword evidence="8" id="KW-1185">Reference proteome</keyword>
<feature type="domain" description="SWIM-type" evidence="6">
    <location>
        <begin position="390"/>
        <end position="422"/>
    </location>
</feature>
<evidence type="ECO:0000259" key="6">
    <source>
        <dbReference type="PROSITE" id="PS50966"/>
    </source>
</evidence>
<keyword evidence="2 4" id="KW-0863">Zinc-finger</keyword>
<dbReference type="PANTHER" id="PTHR31973">
    <property type="entry name" value="POLYPROTEIN, PUTATIVE-RELATED"/>
    <property type="match status" value="1"/>
</dbReference>
<keyword evidence="1" id="KW-0479">Metal-binding</keyword>
<evidence type="ECO:0000313" key="7">
    <source>
        <dbReference type="EMBL" id="KAF9604974.1"/>
    </source>
</evidence>